<reference evidence="5" key="1">
    <citation type="journal article" date="2014" name="Int. J. Syst. Evol. Microbiol.">
        <title>Complete genome sequence of Corynebacterium casei LMG S-19264T (=DSM 44701T), isolated from a smear-ripened cheese.</title>
        <authorList>
            <consortium name="US DOE Joint Genome Institute (JGI-PGF)"/>
            <person name="Walter F."/>
            <person name="Albersmeier A."/>
            <person name="Kalinowski J."/>
            <person name="Ruckert C."/>
        </authorList>
    </citation>
    <scope>NUCLEOTIDE SEQUENCE</scope>
    <source>
        <strain evidence="5">CGMCC 1.12827</strain>
    </source>
</reference>
<dbReference type="SUPFAM" id="SSF46785">
    <property type="entry name" value="Winged helix' DNA-binding domain"/>
    <property type="match status" value="2"/>
</dbReference>
<feature type="domain" description="HTH asnC-type" evidence="4">
    <location>
        <begin position="216"/>
        <end position="276"/>
    </location>
</feature>
<evidence type="ECO:0000256" key="1">
    <source>
        <dbReference type="ARBA" id="ARBA00023015"/>
    </source>
</evidence>
<dbReference type="InterPro" id="IPR036388">
    <property type="entry name" value="WH-like_DNA-bd_sf"/>
</dbReference>
<evidence type="ECO:0000256" key="3">
    <source>
        <dbReference type="ARBA" id="ARBA00023163"/>
    </source>
</evidence>
<dbReference type="Pfam" id="PF13404">
    <property type="entry name" value="HTH_AsnC-type"/>
    <property type="match status" value="2"/>
</dbReference>
<keyword evidence="3" id="KW-0804">Transcription</keyword>
<dbReference type="SMART" id="SM00344">
    <property type="entry name" value="HTH_ASNC"/>
    <property type="match status" value="1"/>
</dbReference>
<dbReference type="SUPFAM" id="SSF54909">
    <property type="entry name" value="Dimeric alpha+beta barrel"/>
    <property type="match status" value="1"/>
</dbReference>
<dbReference type="InterPro" id="IPR036390">
    <property type="entry name" value="WH_DNA-bd_sf"/>
</dbReference>
<keyword evidence="2" id="KW-0238">DNA-binding</keyword>
<dbReference type="EMBL" id="BMGC01000007">
    <property type="protein sequence ID" value="GGB27433.1"/>
    <property type="molecule type" value="Genomic_DNA"/>
</dbReference>
<dbReference type="PRINTS" id="PR00033">
    <property type="entry name" value="HTHASNC"/>
</dbReference>
<dbReference type="InterPro" id="IPR000485">
    <property type="entry name" value="AsnC-type_HTH_dom"/>
</dbReference>
<dbReference type="Gene3D" id="1.10.10.10">
    <property type="entry name" value="Winged helix-like DNA-binding domain superfamily/Winged helix DNA-binding domain"/>
    <property type="match status" value="2"/>
</dbReference>
<dbReference type="PANTHER" id="PTHR30154">
    <property type="entry name" value="LEUCINE-RESPONSIVE REGULATORY PROTEIN"/>
    <property type="match status" value="1"/>
</dbReference>
<gene>
    <name evidence="5" type="ORF">GCM10011489_14510</name>
</gene>
<name>A0A916T1D5_9ACTN</name>
<dbReference type="AlphaFoldDB" id="A0A916T1D5"/>
<dbReference type="PROSITE" id="PS50956">
    <property type="entry name" value="HTH_ASNC_2"/>
    <property type="match status" value="1"/>
</dbReference>
<proteinExistence type="predicted"/>
<evidence type="ECO:0000313" key="6">
    <source>
        <dbReference type="Proteomes" id="UP000621454"/>
    </source>
</evidence>
<accession>A0A916T1D5</accession>
<organism evidence="5 6">
    <name type="scientific">Gordonia jinhuaensis</name>
    <dbReference type="NCBI Taxonomy" id="1517702"/>
    <lineage>
        <taxon>Bacteria</taxon>
        <taxon>Bacillati</taxon>
        <taxon>Actinomycetota</taxon>
        <taxon>Actinomycetes</taxon>
        <taxon>Mycobacteriales</taxon>
        <taxon>Gordoniaceae</taxon>
        <taxon>Gordonia</taxon>
    </lineage>
</organism>
<dbReference type="PANTHER" id="PTHR30154:SF34">
    <property type="entry name" value="TRANSCRIPTIONAL REGULATOR AZLB"/>
    <property type="match status" value="1"/>
</dbReference>
<dbReference type="InterPro" id="IPR019888">
    <property type="entry name" value="Tscrpt_reg_AsnC-like"/>
</dbReference>
<protein>
    <submittedName>
        <fullName evidence="5">AsnC family transcriptional regulator</fullName>
    </submittedName>
</protein>
<keyword evidence="1" id="KW-0805">Transcription regulation</keyword>
<comment type="caution">
    <text evidence="5">The sequence shown here is derived from an EMBL/GenBank/DDBJ whole genome shotgun (WGS) entry which is preliminary data.</text>
</comment>
<evidence type="ECO:0000256" key="2">
    <source>
        <dbReference type="ARBA" id="ARBA00023125"/>
    </source>
</evidence>
<evidence type="ECO:0000259" key="4">
    <source>
        <dbReference type="PROSITE" id="PS50956"/>
    </source>
</evidence>
<dbReference type="GO" id="GO:0043565">
    <property type="term" value="F:sequence-specific DNA binding"/>
    <property type="evidence" value="ECO:0007669"/>
    <property type="project" value="InterPro"/>
</dbReference>
<evidence type="ECO:0000313" key="5">
    <source>
        <dbReference type="EMBL" id="GGB27433.1"/>
    </source>
</evidence>
<reference evidence="5" key="2">
    <citation type="submission" date="2020-09" db="EMBL/GenBank/DDBJ databases">
        <authorList>
            <person name="Sun Q."/>
            <person name="Zhou Y."/>
        </authorList>
    </citation>
    <scope>NUCLEOTIDE SEQUENCE</scope>
    <source>
        <strain evidence="5">CGMCC 1.12827</strain>
    </source>
</reference>
<dbReference type="InterPro" id="IPR011008">
    <property type="entry name" value="Dimeric_a/b-barrel"/>
</dbReference>
<keyword evidence="6" id="KW-1185">Reference proteome</keyword>
<dbReference type="Proteomes" id="UP000621454">
    <property type="component" value="Unassembled WGS sequence"/>
</dbReference>
<sequence length="391" mass="43150">MVFVVGFIRLSSRQGVQPVEVNVSFPTIDDVKSLIFGTEQDLEPDSVRQLTEPELELIHAVQISPRASWSEVGHALGIDASTAARRWKRLEHRGLAWVMGYSDEQSGAVMYGRIKCDSSAIREVGAALAAAPWTFMVQRTDGRYDYFVAVALTSATHADAFILTVAAMRGVTDVAMVTLLHTFHDGTTWEPGVLTNPIPRDGFVEFSSSRRRRTPLSDRDRSLIDALGRDGRASFTELAAAAGISEATVRRRIGALQSEHRLHMRCDISQTAAGWPLTMLAMLAVDEDPAEFARSIVRRSETRLVVATTGDHQLLTQFWLRTPAEGYALQRRLWGTGRGVRAVDTVMITRQIKRMSRLFGPDGSAVGFVGFEPFTAAHPSLRRAMAVTDSH</sequence>
<dbReference type="GO" id="GO:0043200">
    <property type="term" value="P:response to amino acid"/>
    <property type="evidence" value="ECO:0007669"/>
    <property type="project" value="TreeGrafter"/>
</dbReference>
<dbReference type="Gene3D" id="3.30.70.920">
    <property type="match status" value="2"/>
</dbReference>
<dbReference type="GO" id="GO:0005829">
    <property type="term" value="C:cytosol"/>
    <property type="evidence" value="ECO:0007669"/>
    <property type="project" value="TreeGrafter"/>
</dbReference>